<organism evidence="1 2">
    <name type="scientific">Aegilops tauschii subsp. strangulata</name>
    <name type="common">Goatgrass</name>
    <dbReference type="NCBI Taxonomy" id="200361"/>
    <lineage>
        <taxon>Eukaryota</taxon>
        <taxon>Viridiplantae</taxon>
        <taxon>Streptophyta</taxon>
        <taxon>Embryophyta</taxon>
        <taxon>Tracheophyta</taxon>
        <taxon>Spermatophyta</taxon>
        <taxon>Magnoliopsida</taxon>
        <taxon>Liliopsida</taxon>
        <taxon>Poales</taxon>
        <taxon>Poaceae</taxon>
        <taxon>BOP clade</taxon>
        <taxon>Pooideae</taxon>
        <taxon>Triticodae</taxon>
        <taxon>Triticeae</taxon>
        <taxon>Triticinae</taxon>
        <taxon>Aegilops</taxon>
    </lineage>
</organism>
<reference evidence="2" key="1">
    <citation type="journal article" date="2014" name="Science">
        <title>Ancient hybridizations among the ancestral genomes of bread wheat.</title>
        <authorList>
            <consortium name="International Wheat Genome Sequencing Consortium,"/>
            <person name="Marcussen T."/>
            <person name="Sandve S.R."/>
            <person name="Heier L."/>
            <person name="Spannagl M."/>
            <person name="Pfeifer M."/>
            <person name="Jakobsen K.S."/>
            <person name="Wulff B.B."/>
            <person name="Steuernagel B."/>
            <person name="Mayer K.F."/>
            <person name="Olsen O.A."/>
        </authorList>
    </citation>
    <scope>NUCLEOTIDE SEQUENCE [LARGE SCALE GENOMIC DNA]</scope>
    <source>
        <strain evidence="2">cv. AL8/78</strain>
    </source>
</reference>
<reference evidence="1" key="5">
    <citation type="journal article" date="2021" name="G3 (Bethesda)">
        <title>Aegilops tauschii genome assembly Aet v5.0 features greater sequence contiguity and improved annotation.</title>
        <authorList>
            <person name="Wang L."/>
            <person name="Zhu T."/>
            <person name="Rodriguez J.C."/>
            <person name="Deal K.R."/>
            <person name="Dubcovsky J."/>
            <person name="McGuire P.E."/>
            <person name="Lux T."/>
            <person name="Spannagl M."/>
            <person name="Mayer K.F.X."/>
            <person name="Baldrich P."/>
            <person name="Meyers B.C."/>
            <person name="Huo N."/>
            <person name="Gu Y.Q."/>
            <person name="Zhou H."/>
            <person name="Devos K.M."/>
            <person name="Bennetzen J.L."/>
            <person name="Unver T."/>
            <person name="Budak H."/>
            <person name="Gulick P.J."/>
            <person name="Galiba G."/>
            <person name="Kalapos B."/>
            <person name="Nelson D.R."/>
            <person name="Li P."/>
            <person name="You F.M."/>
            <person name="Luo M.C."/>
            <person name="Dvorak J."/>
        </authorList>
    </citation>
    <scope>NUCLEOTIDE SEQUENCE [LARGE SCALE GENOMIC DNA]</scope>
    <source>
        <strain evidence="1">cv. AL8/78</strain>
    </source>
</reference>
<accession>A0A453LYN9</accession>
<evidence type="ECO:0000313" key="1">
    <source>
        <dbReference type="EnsemblPlants" id="AET5Gv20963300.13"/>
    </source>
</evidence>
<dbReference type="EnsemblPlants" id="AET5Gv20963300.13">
    <property type="protein sequence ID" value="AET5Gv20963300.13"/>
    <property type="gene ID" value="AET5Gv20963300"/>
</dbReference>
<dbReference type="AlphaFoldDB" id="A0A453LYN9"/>
<proteinExistence type="predicted"/>
<reference evidence="1" key="4">
    <citation type="submission" date="2019-03" db="UniProtKB">
        <authorList>
            <consortium name="EnsemblPlants"/>
        </authorList>
    </citation>
    <scope>IDENTIFICATION</scope>
</reference>
<dbReference type="Proteomes" id="UP000015105">
    <property type="component" value="Chromosome 5D"/>
</dbReference>
<evidence type="ECO:0000313" key="2">
    <source>
        <dbReference type="Proteomes" id="UP000015105"/>
    </source>
</evidence>
<sequence>MDGLLQTSASPRNRSSISSAVSIQFPLLTKTGMEPSMPFTYLSLSMIKATLSADLTIPFCCMKEGCPLSVFPRPMTAASVPFGRLPRGCRPLSLLSPPHLHRSQTWLINPNNR</sequence>
<name>A0A453LYN9_AEGTS</name>
<reference evidence="2" key="2">
    <citation type="journal article" date="2017" name="Nat. Plants">
        <title>The Aegilops tauschii genome reveals multiple impacts of transposons.</title>
        <authorList>
            <person name="Zhao G."/>
            <person name="Zou C."/>
            <person name="Li K."/>
            <person name="Wang K."/>
            <person name="Li T."/>
            <person name="Gao L."/>
            <person name="Zhang X."/>
            <person name="Wang H."/>
            <person name="Yang Z."/>
            <person name="Liu X."/>
            <person name="Jiang W."/>
            <person name="Mao L."/>
            <person name="Kong X."/>
            <person name="Jiao Y."/>
            <person name="Jia J."/>
        </authorList>
    </citation>
    <scope>NUCLEOTIDE SEQUENCE [LARGE SCALE GENOMIC DNA]</scope>
    <source>
        <strain evidence="2">cv. AL8/78</strain>
    </source>
</reference>
<protein>
    <submittedName>
        <fullName evidence="1">Uncharacterized protein</fullName>
    </submittedName>
</protein>
<dbReference type="Gramene" id="AET5Gv20963300.13">
    <property type="protein sequence ID" value="AET5Gv20963300.13"/>
    <property type="gene ID" value="AET5Gv20963300"/>
</dbReference>
<reference evidence="1" key="3">
    <citation type="journal article" date="2017" name="Nature">
        <title>Genome sequence of the progenitor of the wheat D genome Aegilops tauschii.</title>
        <authorList>
            <person name="Luo M.C."/>
            <person name="Gu Y.Q."/>
            <person name="Puiu D."/>
            <person name="Wang H."/>
            <person name="Twardziok S.O."/>
            <person name="Deal K.R."/>
            <person name="Huo N."/>
            <person name="Zhu T."/>
            <person name="Wang L."/>
            <person name="Wang Y."/>
            <person name="McGuire P.E."/>
            <person name="Liu S."/>
            <person name="Long H."/>
            <person name="Ramasamy R.K."/>
            <person name="Rodriguez J.C."/>
            <person name="Van S.L."/>
            <person name="Yuan L."/>
            <person name="Wang Z."/>
            <person name="Xia Z."/>
            <person name="Xiao L."/>
            <person name="Anderson O.D."/>
            <person name="Ouyang S."/>
            <person name="Liang Y."/>
            <person name="Zimin A.V."/>
            <person name="Pertea G."/>
            <person name="Qi P."/>
            <person name="Bennetzen J.L."/>
            <person name="Dai X."/>
            <person name="Dawson M.W."/>
            <person name="Muller H.G."/>
            <person name="Kugler K."/>
            <person name="Rivarola-Duarte L."/>
            <person name="Spannagl M."/>
            <person name="Mayer K.F.X."/>
            <person name="Lu F.H."/>
            <person name="Bevan M.W."/>
            <person name="Leroy P."/>
            <person name="Li P."/>
            <person name="You F.M."/>
            <person name="Sun Q."/>
            <person name="Liu Z."/>
            <person name="Lyons E."/>
            <person name="Wicker T."/>
            <person name="Salzberg S.L."/>
            <person name="Devos K.M."/>
            <person name="Dvorak J."/>
        </authorList>
    </citation>
    <scope>NUCLEOTIDE SEQUENCE [LARGE SCALE GENOMIC DNA]</scope>
    <source>
        <strain evidence="1">cv. AL8/78</strain>
    </source>
</reference>
<keyword evidence="2" id="KW-1185">Reference proteome</keyword>